<keyword evidence="3 6" id="KW-0032">Aminotransferase</keyword>
<evidence type="ECO:0000256" key="1">
    <source>
        <dbReference type="ARBA" id="ARBA00001933"/>
    </source>
</evidence>
<dbReference type="Pfam" id="PF00155">
    <property type="entry name" value="Aminotran_1_2"/>
    <property type="match status" value="1"/>
</dbReference>
<comment type="pathway">
    <text evidence="6">Amino-acid biosynthesis; L-histidine biosynthesis; L-histidine from 5-phospho-alpha-D-ribose 1-diphosphate: step 7/9.</text>
</comment>
<evidence type="ECO:0000313" key="8">
    <source>
        <dbReference type="EMBL" id="OGC09481.1"/>
    </source>
</evidence>
<dbReference type="EMBL" id="METQ01000025">
    <property type="protein sequence ID" value="OGC09481.1"/>
    <property type="molecule type" value="Genomic_DNA"/>
</dbReference>
<comment type="similarity">
    <text evidence="6">Belongs to the class-II pyridoxal-phosphate-dependent aminotransferase family. Histidinol-phosphate aminotransferase subfamily.</text>
</comment>
<sequence>MAEEFIRPAIKNLQEYVPGKTPETSGVIKLASNENPFGPSPLALSAIIEESKHLHIYPDQKSIVLREALSKKLGVKSDNIIAGNGSDEIMQLAAATFLRPGEEVIIPAHTFSLYKTFTQIFDGQPVVVALNNLEQDLEAMAKAVTKRTKLIFLCNPHNPTGTYLSAKQLDAFLNKIPDNVLVVLDEAYAEYAEAADFPGSIKYLKTDKNILILRTFSKFYGLAGLRVGYGLAKPELISYMFRVKSPFNVNRLAQAGALAALDDADFKDKTYQNNVGGKSYLYAELDKRGVEYKKTESNFIFINLKMSADEMFLQMMKKSVIIRPLTSFGLSKAVRVSIGTKEQNKKFILALAGLLLA</sequence>
<dbReference type="HAMAP" id="MF_01023">
    <property type="entry name" value="HisC_aminotrans_2"/>
    <property type="match status" value="1"/>
</dbReference>
<evidence type="ECO:0000256" key="5">
    <source>
        <dbReference type="ARBA" id="ARBA00022898"/>
    </source>
</evidence>
<protein>
    <recommendedName>
        <fullName evidence="6">Histidinol-phosphate aminotransferase</fullName>
        <ecNumber evidence="6">2.6.1.9</ecNumber>
    </recommendedName>
    <alternativeName>
        <fullName evidence="6">Imidazole acetol-phosphate transaminase</fullName>
    </alternativeName>
</protein>
<dbReference type="InterPro" id="IPR005861">
    <property type="entry name" value="HisP_aminotrans"/>
</dbReference>
<dbReference type="STRING" id="1802568.A3F86_02555"/>
<evidence type="ECO:0000313" key="9">
    <source>
        <dbReference type="Proteomes" id="UP000179095"/>
    </source>
</evidence>
<dbReference type="GO" id="GO:0004400">
    <property type="term" value="F:histidinol-phosphate transaminase activity"/>
    <property type="evidence" value="ECO:0007669"/>
    <property type="project" value="UniProtKB-UniRule"/>
</dbReference>
<dbReference type="GO" id="GO:0030170">
    <property type="term" value="F:pyridoxal phosphate binding"/>
    <property type="evidence" value="ECO:0007669"/>
    <property type="project" value="InterPro"/>
</dbReference>
<dbReference type="InterPro" id="IPR004839">
    <property type="entry name" value="Aminotransferase_I/II_large"/>
</dbReference>
<evidence type="ECO:0000256" key="4">
    <source>
        <dbReference type="ARBA" id="ARBA00022679"/>
    </source>
</evidence>
<dbReference type="UniPathway" id="UPA00031">
    <property type="reaction ID" value="UER00012"/>
</dbReference>
<keyword evidence="6" id="KW-0028">Amino-acid biosynthesis</keyword>
<dbReference type="NCBIfam" id="TIGR01141">
    <property type="entry name" value="hisC"/>
    <property type="match status" value="1"/>
</dbReference>
<evidence type="ECO:0000259" key="7">
    <source>
        <dbReference type="Pfam" id="PF00155"/>
    </source>
</evidence>
<dbReference type="Proteomes" id="UP000179095">
    <property type="component" value="Unassembled WGS sequence"/>
</dbReference>
<proteinExistence type="inferred from homology"/>
<evidence type="ECO:0000256" key="2">
    <source>
        <dbReference type="ARBA" id="ARBA00011738"/>
    </source>
</evidence>
<comment type="catalytic activity">
    <reaction evidence="6">
        <text>L-histidinol phosphate + 2-oxoglutarate = 3-(imidazol-4-yl)-2-oxopropyl phosphate + L-glutamate</text>
        <dbReference type="Rhea" id="RHEA:23744"/>
        <dbReference type="ChEBI" id="CHEBI:16810"/>
        <dbReference type="ChEBI" id="CHEBI:29985"/>
        <dbReference type="ChEBI" id="CHEBI:57766"/>
        <dbReference type="ChEBI" id="CHEBI:57980"/>
        <dbReference type="EC" id="2.6.1.9"/>
    </reaction>
</comment>
<feature type="domain" description="Aminotransferase class I/classII large" evidence="7">
    <location>
        <begin position="26"/>
        <end position="349"/>
    </location>
</feature>
<accession>A0A1F4RMU0</accession>
<dbReference type="InterPro" id="IPR015424">
    <property type="entry name" value="PyrdxlP-dep_Trfase"/>
</dbReference>
<dbReference type="AlphaFoldDB" id="A0A1F4RMU0"/>
<dbReference type="CDD" id="cd00609">
    <property type="entry name" value="AAT_like"/>
    <property type="match status" value="1"/>
</dbReference>
<keyword evidence="5 6" id="KW-0663">Pyridoxal phosphate</keyword>
<name>A0A1F4RMU0_UNCSA</name>
<dbReference type="PANTHER" id="PTHR43643">
    <property type="entry name" value="HISTIDINOL-PHOSPHATE AMINOTRANSFERASE 2"/>
    <property type="match status" value="1"/>
</dbReference>
<evidence type="ECO:0000256" key="3">
    <source>
        <dbReference type="ARBA" id="ARBA00022576"/>
    </source>
</evidence>
<comment type="subunit">
    <text evidence="2 6">Homodimer.</text>
</comment>
<organism evidence="8 9">
    <name type="scientific">candidate division WOR-1 bacterium RIFCSPLOWO2_12_FULL_45_9</name>
    <dbReference type="NCBI Taxonomy" id="1802568"/>
    <lineage>
        <taxon>Bacteria</taxon>
        <taxon>Bacillati</taxon>
        <taxon>Saganbacteria</taxon>
    </lineage>
</organism>
<evidence type="ECO:0000256" key="6">
    <source>
        <dbReference type="HAMAP-Rule" id="MF_01023"/>
    </source>
</evidence>
<dbReference type="Gene3D" id="3.40.640.10">
    <property type="entry name" value="Type I PLP-dependent aspartate aminotransferase-like (Major domain)"/>
    <property type="match status" value="1"/>
</dbReference>
<dbReference type="InterPro" id="IPR015422">
    <property type="entry name" value="PyrdxlP-dep_Trfase_small"/>
</dbReference>
<gene>
    <name evidence="6" type="primary">hisC</name>
    <name evidence="8" type="ORF">A3F86_02555</name>
</gene>
<reference evidence="8 9" key="1">
    <citation type="journal article" date="2016" name="Nat. Commun.">
        <title>Thousands of microbial genomes shed light on interconnected biogeochemical processes in an aquifer system.</title>
        <authorList>
            <person name="Anantharaman K."/>
            <person name="Brown C.T."/>
            <person name="Hug L.A."/>
            <person name="Sharon I."/>
            <person name="Castelle C.J."/>
            <person name="Probst A.J."/>
            <person name="Thomas B.C."/>
            <person name="Singh A."/>
            <person name="Wilkins M.J."/>
            <person name="Karaoz U."/>
            <person name="Brodie E.L."/>
            <person name="Williams K.H."/>
            <person name="Hubbard S.S."/>
            <person name="Banfield J.F."/>
        </authorList>
    </citation>
    <scope>NUCLEOTIDE SEQUENCE [LARGE SCALE GENOMIC DNA]</scope>
</reference>
<feature type="modified residue" description="N6-(pyridoxal phosphate)lysine" evidence="6">
    <location>
        <position position="218"/>
    </location>
</feature>
<dbReference type="InterPro" id="IPR015421">
    <property type="entry name" value="PyrdxlP-dep_Trfase_major"/>
</dbReference>
<dbReference type="InterPro" id="IPR050106">
    <property type="entry name" value="HistidinolP_aminotransfase"/>
</dbReference>
<dbReference type="Gene3D" id="3.90.1150.10">
    <property type="entry name" value="Aspartate Aminotransferase, domain 1"/>
    <property type="match status" value="1"/>
</dbReference>
<dbReference type="EC" id="2.6.1.9" evidence="6"/>
<dbReference type="PANTHER" id="PTHR43643:SF3">
    <property type="entry name" value="HISTIDINOL-PHOSPHATE AMINOTRANSFERASE"/>
    <property type="match status" value="1"/>
</dbReference>
<comment type="caution">
    <text evidence="8">The sequence shown here is derived from an EMBL/GenBank/DDBJ whole genome shotgun (WGS) entry which is preliminary data.</text>
</comment>
<keyword evidence="6" id="KW-0368">Histidine biosynthesis</keyword>
<dbReference type="GO" id="GO:0000105">
    <property type="term" value="P:L-histidine biosynthetic process"/>
    <property type="evidence" value="ECO:0007669"/>
    <property type="project" value="UniProtKB-UniRule"/>
</dbReference>
<keyword evidence="4 6" id="KW-0808">Transferase</keyword>
<comment type="cofactor">
    <cofactor evidence="1 6">
        <name>pyridoxal 5'-phosphate</name>
        <dbReference type="ChEBI" id="CHEBI:597326"/>
    </cofactor>
</comment>
<dbReference type="SUPFAM" id="SSF53383">
    <property type="entry name" value="PLP-dependent transferases"/>
    <property type="match status" value="1"/>
</dbReference>